<feature type="transmembrane region" description="Helical" evidence="1">
    <location>
        <begin position="12"/>
        <end position="30"/>
    </location>
</feature>
<dbReference type="RefSeq" id="WP_039679736.1">
    <property type="nucleotide sequence ID" value="NZ_JAWGXO010000002.1"/>
</dbReference>
<dbReference type="InterPro" id="IPR038750">
    <property type="entry name" value="YczE/YyaS-like"/>
</dbReference>
<sequence>MNKIIRVVTRLLLGFIVYGLAIVVMIHANIGLSPWDVLHQGISLKTGFTMGQISIGVGIIIIIIDAFMGEGIGFATLGNVLLIGTFLDVFEGLNIVPYANNLFTGIIMMLIGIILAAIATVLYLKPALGSGPRDGLMLAINKRSSKSVGAIRTIIELTALTVGWFLGGSVGIGTIISGFGLGYAIQIAFKISHIDSKSLTHESVIESIKSLKNKENIQVETCAEIDEE</sequence>
<comment type="caution">
    <text evidence="2">The sequence shown here is derived from an EMBL/GenBank/DDBJ whole genome shotgun (WGS) entry which is preliminary data.</text>
</comment>
<organism evidence="2 3">
    <name type="scientific">Terrisporobacter othiniensis</name>
    <dbReference type="NCBI Taxonomy" id="1577792"/>
    <lineage>
        <taxon>Bacteria</taxon>
        <taxon>Bacillati</taxon>
        <taxon>Bacillota</taxon>
        <taxon>Clostridia</taxon>
        <taxon>Peptostreptococcales</taxon>
        <taxon>Peptostreptococcaceae</taxon>
        <taxon>Terrisporobacter</taxon>
    </lineage>
</organism>
<accession>A0A0B3VWI4</accession>
<reference evidence="2 3" key="1">
    <citation type="submission" date="2014-12" db="EMBL/GenBank/DDBJ databases">
        <title>Draft genome sequence of Terrisporobacter sp. 08-306576, isolated from the blood culture of a bacteremia patient.</title>
        <authorList>
            <person name="Lund L.C."/>
            <person name="Sydenham T.V."/>
            <person name="Hogh S.V."/>
            <person name="Skov M.N."/>
            <person name="Kemp M."/>
            <person name="Justesen U.S."/>
        </authorList>
    </citation>
    <scope>NUCLEOTIDE SEQUENCE [LARGE SCALE GENOMIC DNA]</scope>
    <source>
        <strain evidence="2 3">08-306576</strain>
    </source>
</reference>
<feature type="transmembrane region" description="Helical" evidence="1">
    <location>
        <begin position="172"/>
        <end position="189"/>
    </location>
</feature>
<dbReference type="Pfam" id="PF19700">
    <property type="entry name" value="DUF6198"/>
    <property type="match status" value="1"/>
</dbReference>
<dbReference type="EMBL" id="JWHR01000090">
    <property type="protein sequence ID" value="KHS57158.1"/>
    <property type="molecule type" value="Genomic_DNA"/>
</dbReference>
<keyword evidence="3" id="KW-1185">Reference proteome</keyword>
<feature type="transmembrane region" description="Helical" evidence="1">
    <location>
        <begin position="42"/>
        <end position="64"/>
    </location>
</feature>
<proteinExistence type="predicted"/>
<keyword evidence="1" id="KW-0812">Transmembrane</keyword>
<dbReference type="AlphaFoldDB" id="A0A0B3VWI4"/>
<dbReference type="PANTHER" id="PTHR40078:SF1">
    <property type="entry name" value="INTEGRAL MEMBRANE PROTEIN"/>
    <property type="match status" value="1"/>
</dbReference>
<evidence type="ECO:0000256" key="1">
    <source>
        <dbReference type="SAM" id="Phobius"/>
    </source>
</evidence>
<feature type="transmembrane region" description="Helical" evidence="1">
    <location>
        <begin position="102"/>
        <end position="124"/>
    </location>
</feature>
<feature type="transmembrane region" description="Helical" evidence="1">
    <location>
        <begin position="71"/>
        <end position="90"/>
    </location>
</feature>
<keyword evidence="1" id="KW-1133">Transmembrane helix</keyword>
<name>A0A0B3VWI4_9FIRM</name>
<evidence type="ECO:0000313" key="3">
    <source>
        <dbReference type="Proteomes" id="UP000031189"/>
    </source>
</evidence>
<evidence type="ECO:0000313" key="2">
    <source>
        <dbReference type="EMBL" id="KHS57158.1"/>
    </source>
</evidence>
<dbReference type="Proteomes" id="UP000031189">
    <property type="component" value="Unassembled WGS sequence"/>
</dbReference>
<dbReference type="PANTHER" id="PTHR40078">
    <property type="entry name" value="INTEGRAL MEMBRANE PROTEIN-RELATED"/>
    <property type="match status" value="1"/>
</dbReference>
<dbReference type="OrthoDB" id="154912at2"/>
<gene>
    <name evidence="2" type="ORF">QX51_09800</name>
</gene>
<keyword evidence="1" id="KW-0472">Membrane</keyword>
<dbReference type="STRING" id="1577792.QX51_09800"/>
<protein>
    <submittedName>
        <fullName evidence="2">Membrane protein</fullName>
    </submittedName>
</protein>